<feature type="compositionally biased region" description="Basic residues" evidence="1">
    <location>
        <begin position="151"/>
        <end position="160"/>
    </location>
</feature>
<feature type="compositionally biased region" description="Basic and acidic residues" evidence="1">
    <location>
        <begin position="509"/>
        <end position="523"/>
    </location>
</feature>
<organism evidence="2 3">
    <name type="scientific">Hypsibius exemplaris</name>
    <name type="common">Freshwater tardigrade</name>
    <dbReference type="NCBI Taxonomy" id="2072580"/>
    <lineage>
        <taxon>Eukaryota</taxon>
        <taxon>Metazoa</taxon>
        <taxon>Ecdysozoa</taxon>
        <taxon>Tardigrada</taxon>
        <taxon>Eutardigrada</taxon>
        <taxon>Parachela</taxon>
        <taxon>Hypsibioidea</taxon>
        <taxon>Hypsibiidae</taxon>
        <taxon>Hypsibius</taxon>
    </lineage>
</organism>
<dbReference type="InterPro" id="IPR031739">
    <property type="entry name" value="Ncaph2"/>
</dbReference>
<feature type="region of interest" description="Disordered" evidence="1">
    <location>
        <begin position="1"/>
        <end position="45"/>
    </location>
</feature>
<feature type="region of interest" description="Disordered" evidence="1">
    <location>
        <begin position="278"/>
        <end position="361"/>
    </location>
</feature>
<gene>
    <name evidence="2" type="ORF">BV898_16921</name>
</gene>
<reference evidence="3" key="1">
    <citation type="submission" date="2017-01" db="EMBL/GenBank/DDBJ databases">
        <title>Comparative genomics of anhydrobiosis in the tardigrade Hypsibius dujardini.</title>
        <authorList>
            <person name="Yoshida Y."/>
            <person name="Koutsovoulos G."/>
            <person name="Laetsch D."/>
            <person name="Stevens L."/>
            <person name="Kumar S."/>
            <person name="Horikawa D."/>
            <person name="Ishino K."/>
            <person name="Komine S."/>
            <person name="Tomita M."/>
            <person name="Blaxter M."/>
            <person name="Arakawa K."/>
        </authorList>
    </citation>
    <scope>NUCLEOTIDE SEQUENCE [LARGE SCALE GENOMIC DNA]</scope>
    <source>
        <strain evidence="3">Z151</strain>
    </source>
</reference>
<feature type="compositionally biased region" description="Basic and acidic residues" evidence="1">
    <location>
        <begin position="31"/>
        <end position="43"/>
    </location>
</feature>
<dbReference type="OrthoDB" id="10067930at2759"/>
<dbReference type="GO" id="GO:0005634">
    <property type="term" value="C:nucleus"/>
    <property type="evidence" value="ECO:0007669"/>
    <property type="project" value="TreeGrafter"/>
</dbReference>
<sequence length="719" mass="80417">MEEEDWDLSEEKTVIPAEPDDVEMDEPPSAEAEKTPPPADERLSVPSAKSVVDIEVLQQGVKTMSVWDVEFSSRLVGFLDAIPTIHTVHGGEVQAKLSLTKAAYVLYNSGLIWAKIVDETCRLTVRLTDVLSSADGRRGGSNEDEDEDGKAKRKERKKYAHPLSLPPDETKEGFLIAPKANRKIPADRCTSKEFPQLPQDTYITEVQPKSLHLLETEKIRPYLDDRGNKGNDWADFQVNTIPLIDEGFFPIHLLHPDAYVIEERPCVIHRPRRTVQFGPAEDESVHSDGFDDHGGFHDDVPMDVVGNGQDGQDRGRDLAEDPDSVAMPPPPAPEPGPGKSGLQSQGRPDRPTNLPRMPFSKTISITSLRTLRSLADEDPTATAALDQELQQFRMRTKRILQKKTPRHVSTEVEFFQHFWDMPEGANDPQIRLGKVIKRYRERLRRVDLIPLGGACEKCGKKAHRGRCSKKRTLDGRKEATFVSQYDDSDDAPTDVPFTDPGVQGLKFPDSARKGEFDADDHGGGDYQETDEPIATDDCVDEPPPQNAADDWLGQMRAQGLFVRQAYRPDDDDDGRHDEDSINSSQIGQVDLCEWENRLQDFLTVHEKATLSFNLEEFGWDLVTNGQRRGGSTVQGLTGVMRRRTAGDVCRSFLSMLDLANKNMIEFDHGGDGDDDPMNGMMSLSQGADEMGFRIRVESNVFKKASEDRKMSRSASRAQI</sequence>
<feature type="compositionally biased region" description="Basic and acidic residues" evidence="1">
    <location>
        <begin position="283"/>
        <end position="300"/>
    </location>
</feature>
<comment type="caution">
    <text evidence="2">The sequence shown here is derived from an EMBL/GenBank/DDBJ whole genome shotgun (WGS) entry which is preliminary data.</text>
</comment>
<dbReference type="EMBL" id="MTYJ01000269">
    <property type="protein sequence ID" value="OWA52468.1"/>
    <property type="molecule type" value="Genomic_DNA"/>
</dbReference>
<feature type="region of interest" description="Disordered" evidence="1">
    <location>
        <begin position="481"/>
        <end position="549"/>
    </location>
</feature>
<dbReference type="AlphaFoldDB" id="A0A9X6NG78"/>
<dbReference type="PANTHER" id="PTHR14324:SF3">
    <property type="entry name" value="CONDENSIN-2 COMPLEX SUBUNIT H2"/>
    <property type="match status" value="1"/>
</dbReference>
<protein>
    <recommendedName>
        <fullName evidence="4">Condensin-2 complex subunit H2 C-terminal domain-containing protein</fullName>
    </recommendedName>
</protein>
<feature type="compositionally biased region" description="Pro residues" evidence="1">
    <location>
        <begin position="327"/>
        <end position="336"/>
    </location>
</feature>
<dbReference type="Proteomes" id="UP000192578">
    <property type="component" value="Unassembled WGS sequence"/>
</dbReference>
<dbReference type="PANTHER" id="PTHR14324">
    <property type="entry name" value="CONDENSIN-2 COMPLEX SUBUNIT H2"/>
    <property type="match status" value="1"/>
</dbReference>
<dbReference type="GO" id="GO:0003682">
    <property type="term" value="F:chromatin binding"/>
    <property type="evidence" value="ECO:0007669"/>
    <property type="project" value="TreeGrafter"/>
</dbReference>
<accession>A0A9X6NG78</accession>
<evidence type="ECO:0008006" key="4">
    <source>
        <dbReference type="Google" id="ProtNLM"/>
    </source>
</evidence>
<dbReference type="GO" id="GO:0000796">
    <property type="term" value="C:condensin complex"/>
    <property type="evidence" value="ECO:0007669"/>
    <property type="project" value="TreeGrafter"/>
</dbReference>
<feature type="region of interest" description="Disordered" evidence="1">
    <location>
        <begin position="133"/>
        <end position="167"/>
    </location>
</feature>
<name>A0A9X6NG78_HYPEX</name>
<feature type="compositionally biased region" description="Acidic residues" evidence="1">
    <location>
        <begin position="18"/>
        <end position="28"/>
    </location>
</feature>
<evidence type="ECO:0000313" key="2">
    <source>
        <dbReference type="EMBL" id="OWA52468.1"/>
    </source>
</evidence>
<dbReference type="GO" id="GO:0010032">
    <property type="term" value="P:meiotic chromosome condensation"/>
    <property type="evidence" value="ECO:0007669"/>
    <property type="project" value="TreeGrafter"/>
</dbReference>
<keyword evidence="3" id="KW-1185">Reference proteome</keyword>
<proteinExistence type="predicted"/>
<dbReference type="GO" id="GO:0051306">
    <property type="term" value="P:mitotic sister chromatid separation"/>
    <property type="evidence" value="ECO:0007669"/>
    <property type="project" value="TreeGrafter"/>
</dbReference>
<feature type="compositionally biased region" description="Acidic residues" evidence="1">
    <location>
        <begin position="527"/>
        <end position="540"/>
    </location>
</feature>
<evidence type="ECO:0000256" key="1">
    <source>
        <dbReference type="SAM" id="MobiDB-lite"/>
    </source>
</evidence>
<evidence type="ECO:0000313" key="3">
    <source>
        <dbReference type="Proteomes" id="UP000192578"/>
    </source>
</evidence>